<dbReference type="Proteomes" id="UP000244069">
    <property type="component" value="Unassembled WGS sequence"/>
</dbReference>
<evidence type="ECO:0000313" key="4">
    <source>
        <dbReference type="EMBL" id="PTX43829.1"/>
    </source>
</evidence>
<gene>
    <name evidence="4" type="ORF">C8N44_12441</name>
</gene>
<organism evidence="4 5">
    <name type="scientific">Allosediminivita pacifica</name>
    <dbReference type="NCBI Taxonomy" id="1267769"/>
    <lineage>
        <taxon>Bacteria</taxon>
        <taxon>Pseudomonadati</taxon>
        <taxon>Pseudomonadota</taxon>
        <taxon>Alphaproteobacteria</taxon>
        <taxon>Rhodobacterales</taxon>
        <taxon>Paracoccaceae</taxon>
        <taxon>Allosediminivita</taxon>
    </lineage>
</organism>
<dbReference type="PANTHER" id="PTHR43877">
    <property type="entry name" value="AMINOALKYLPHOSPHONATE N-ACETYLTRANSFERASE-RELATED-RELATED"/>
    <property type="match status" value="1"/>
</dbReference>
<sequence>MIRQAKPSDIPAMAGFLAGHMERSMFLLGNLQAHGLANTDHPHGATYFLRRAGDRIAGIFAITNGGYLMVQHPGLRADAARDWVRQIDGREVRGITGDDAQARQIVEALGFAPEAWEIDRPEPLYRLSLDSLPKLSADSREAGEADLDLLTGWFAAYGEETGTGNDPQALEDRARSSRNSDRLRLLIEDGRPVAMTGINTRAGHAVQVGGVYVPPELRGQGRAGRVVAAHLEVLRAGGAETAVLFAGSSQAASAYERIGFRRIGDYRVSMLRAPARVKVPA</sequence>
<dbReference type="Gene3D" id="3.40.630.30">
    <property type="match status" value="1"/>
</dbReference>
<dbReference type="InterPro" id="IPR016181">
    <property type="entry name" value="Acyl_CoA_acyltransferase"/>
</dbReference>
<keyword evidence="2" id="KW-0012">Acyltransferase</keyword>
<feature type="domain" description="N-acetyltransferase" evidence="3">
    <location>
        <begin position="137"/>
        <end position="281"/>
    </location>
</feature>
<keyword evidence="5" id="KW-1185">Reference proteome</keyword>
<dbReference type="OrthoDB" id="7365268at2"/>
<dbReference type="EMBL" id="QBKN01000024">
    <property type="protein sequence ID" value="PTX43829.1"/>
    <property type="molecule type" value="Genomic_DNA"/>
</dbReference>
<accession>A0A2T6AJ31</accession>
<evidence type="ECO:0000256" key="1">
    <source>
        <dbReference type="ARBA" id="ARBA00022679"/>
    </source>
</evidence>
<evidence type="ECO:0000256" key="2">
    <source>
        <dbReference type="ARBA" id="ARBA00023315"/>
    </source>
</evidence>
<dbReference type="Pfam" id="PF00583">
    <property type="entry name" value="Acetyltransf_1"/>
    <property type="match status" value="1"/>
</dbReference>
<dbReference type="RefSeq" id="WP_107977984.1">
    <property type="nucleotide sequence ID" value="NZ_BMEZ01000024.1"/>
</dbReference>
<dbReference type="AlphaFoldDB" id="A0A2T6AJ31"/>
<proteinExistence type="predicted"/>
<dbReference type="InterPro" id="IPR000182">
    <property type="entry name" value="GNAT_dom"/>
</dbReference>
<comment type="caution">
    <text evidence="4">The sequence shown here is derived from an EMBL/GenBank/DDBJ whole genome shotgun (WGS) entry which is preliminary data.</text>
</comment>
<dbReference type="CDD" id="cd04301">
    <property type="entry name" value="NAT_SF"/>
    <property type="match status" value="1"/>
</dbReference>
<protein>
    <submittedName>
        <fullName evidence="4">Acetyltransferase (GNAT) family protein</fullName>
    </submittedName>
</protein>
<evidence type="ECO:0000259" key="3">
    <source>
        <dbReference type="PROSITE" id="PS51186"/>
    </source>
</evidence>
<reference evidence="4 5" key="1">
    <citation type="submission" date="2018-04" db="EMBL/GenBank/DDBJ databases">
        <title>Genomic Encyclopedia of Archaeal and Bacterial Type Strains, Phase II (KMG-II): from individual species to whole genera.</title>
        <authorList>
            <person name="Goeker M."/>
        </authorList>
    </citation>
    <scope>NUCLEOTIDE SEQUENCE [LARGE SCALE GENOMIC DNA]</scope>
    <source>
        <strain evidence="4 5">DSM 29329</strain>
    </source>
</reference>
<dbReference type="SUPFAM" id="SSF55729">
    <property type="entry name" value="Acyl-CoA N-acyltransferases (Nat)"/>
    <property type="match status" value="1"/>
</dbReference>
<dbReference type="PROSITE" id="PS51186">
    <property type="entry name" value="GNAT"/>
    <property type="match status" value="1"/>
</dbReference>
<evidence type="ECO:0000313" key="5">
    <source>
        <dbReference type="Proteomes" id="UP000244069"/>
    </source>
</evidence>
<dbReference type="InterPro" id="IPR050832">
    <property type="entry name" value="Bact_Acetyltransf"/>
</dbReference>
<name>A0A2T6AJ31_9RHOB</name>
<dbReference type="GO" id="GO:0016747">
    <property type="term" value="F:acyltransferase activity, transferring groups other than amino-acyl groups"/>
    <property type="evidence" value="ECO:0007669"/>
    <property type="project" value="InterPro"/>
</dbReference>
<keyword evidence="1 4" id="KW-0808">Transferase</keyword>